<evidence type="ECO:0000313" key="4">
    <source>
        <dbReference type="EMBL" id="KAG0500659.1"/>
    </source>
</evidence>
<dbReference type="PANTHER" id="PTHR47838">
    <property type="entry name" value="21.7 KDA CLASS VI HEAT SHOCK PROTEIN"/>
    <property type="match status" value="1"/>
</dbReference>
<dbReference type="PANTHER" id="PTHR47838:SF1">
    <property type="entry name" value="21.7 KDA CLASS VI HEAT SHOCK PROTEIN"/>
    <property type="match status" value="1"/>
</dbReference>
<dbReference type="Gene3D" id="2.60.40.790">
    <property type="match status" value="1"/>
</dbReference>
<name>A0A835RYN3_VANPL</name>
<protein>
    <recommendedName>
        <fullName evidence="3">SHSP domain-containing protein</fullName>
    </recommendedName>
</protein>
<evidence type="ECO:0000259" key="3">
    <source>
        <dbReference type="PROSITE" id="PS01031"/>
    </source>
</evidence>
<dbReference type="Proteomes" id="UP000639772">
    <property type="component" value="Chromosome 1"/>
</dbReference>
<accession>A0A835RYN3</accession>
<feature type="domain" description="SHSP" evidence="3">
    <location>
        <begin position="75"/>
        <end position="179"/>
    </location>
</feature>
<dbReference type="PROSITE" id="PS01031">
    <property type="entry name" value="SHSP"/>
    <property type="match status" value="1"/>
</dbReference>
<gene>
    <name evidence="4" type="ORF">HPP92_000731</name>
</gene>
<dbReference type="AlphaFoldDB" id="A0A835RYN3"/>
<proteinExistence type="inferred from homology"/>
<dbReference type="SUPFAM" id="SSF49764">
    <property type="entry name" value="HSP20-like chaperones"/>
    <property type="match status" value="1"/>
</dbReference>
<comment type="caution">
    <text evidence="4">The sequence shown here is derived from an EMBL/GenBank/DDBJ whole genome shotgun (WGS) entry which is preliminary data.</text>
</comment>
<evidence type="ECO:0000256" key="1">
    <source>
        <dbReference type="PROSITE-ProRule" id="PRU00285"/>
    </source>
</evidence>
<evidence type="ECO:0000256" key="2">
    <source>
        <dbReference type="RuleBase" id="RU003616"/>
    </source>
</evidence>
<dbReference type="InterPro" id="IPR008978">
    <property type="entry name" value="HSP20-like_chaperone"/>
</dbReference>
<dbReference type="Pfam" id="PF00011">
    <property type="entry name" value="HSP20"/>
    <property type="match status" value="1"/>
</dbReference>
<evidence type="ECO:0000313" key="5">
    <source>
        <dbReference type="Proteomes" id="UP000639772"/>
    </source>
</evidence>
<dbReference type="InterPro" id="IPR002068">
    <property type="entry name" value="A-crystallin/Hsp20_dom"/>
</dbReference>
<dbReference type="OrthoDB" id="1431247at2759"/>
<reference evidence="4 5" key="1">
    <citation type="journal article" date="2020" name="Nat. Food">
        <title>A phased Vanilla planifolia genome enables genetic improvement of flavour and production.</title>
        <authorList>
            <person name="Hasing T."/>
            <person name="Tang H."/>
            <person name="Brym M."/>
            <person name="Khazi F."/>
            <person name="Huang T."/>
            <person name="Chambers A.H."/>
        </authorList>
    </citation>
    <scope>NUCLEOTIDE SEQUENCE [LARGE SCALE GENOMIC DNA]</scope>
    <source>
        <tissue evidence="4">Leaf</tissue>
    </source>
</reference>
<sequence length="179" mass="20499">MSRRRALEIRWDDDNPQKWRVSLAEDAFLSFMAQGGEAAQRVFGDGSLFGPLLFQKFFDPADAFPLWEFETDALLSGHPSARGVIDWSETEEAYVLRAELPVCARDVEIGACGDNNRVVEISGCWRKGSEPIGRDWRNGRWWEYGFVRRLELPEDADWRKMEAFLDNDGILEINIPKAA</sequence>
<organism evidence="4 5">
    <name type="scientific">Vanilla planifolia</name>
    <name type="common">Vanilla</name>
    <dbReference type="NCBI Taxonomy" id="51239"/>
    <lineage>
        <taxon>Eukaryota</taxon>
        <taxon>Viridiplantae</taxon>
        <taxon>Streptophyta</taxon>
        <taxon>Embryophyta</taxon>
        <taxon>Tracheophyta</taxon>
        <taxon>Spermatophyta</taxon>
        <taxon>Magnoliopsida</taxon>
        <taxon>Liliopsida</taxon>
        <taxon>Asparagales</taxon>
        <taxon>Orchidaceae</taxon>
        <taxon>Vanilloideae</taxon>
        <taxon>Vanilleae</taxon>
        <taxon>Vanilla</taxon>
    </lineage>
</organism>
<comment type="similarity">
    <text evidence="1 2">Belongs to the small heat shock protein (HSP20) family.</text>
</comment>
<dbReference type="EMBL" id="JADCNM010000001">
    <property type="protein sequence ID" value="KAG0500659.1"/>
    <property type="molecule type" value="Genomic_DNA"/>
</dbReference>